<comment type="caution">
    <text evidence="2">The sequence shown here is derived from an EMBL/GenBank/DDBJ whole genome shotgun (WGS) entry which is preliminary data.</text>
</comment>
<dbReference type="InParanoid" id="A0A0V0QJ50"/>
<protein>
    <submittedName>
        <fullName evidence="2">Uncharacterized protein</fullName>
    </submittedName>
</protein>
<proteinExistence type="predicted"/>
<organism evidence="2 3">
    <name type="scientific">Pseudocohnilembus persalinus</name>
    <name type="common">Ciliate</name>
    <dbReference type="NCBI Taxonomy" id="266149"/>
    <lineage>
        <taxon>Eukaryota</taxon>
        <taxon>Sar</taxon>
        <taxon>Alveolata</taxon>
        <taxon>Ciliophora</taxon>
        <taxon>Intramacronucleata</taxon>
        <taxon>Oligohymenophorea</taxon>
        <taxon>Scuticociliatia</taxon>
        <taxon>Philasterida</taxon>
        <taxon>Pseudocohnilembidae</taxon>
        <taxon>Pseudocohnilembus</taxon>
    </lineage>
</organism>
<feature type="transmembrane region" description="Helical" evidence="1">
    <location>
        <begin position="6"/>
        <end position="24"/>
    </location>
</feature>
<keyword evidence="3" id="KW-1185">Reference proteome</keyword>
<keyword evidence="1" id="KW-0812">Transmembrane</keyword>
<gene>
    <name evidence="2" type="ORF">PPERSA_04860</name>
</gene>
<reference evidence="2 3" key="1">
    <citation type="journal article" date="2015" name="Sci. Rep.">
        <title>Genome of the facultative scuticociliatosis pathogen Pseudocohnilembus persalinus provides insight into its virulence through horizontal gene transfer.</title>
        <authorList>
            <person name="Xiong J."/>
            <person name="Wang G."/>
            <person name="Cheng J."/>
            <person name="Tian M."/>
            <person name="Pan X."/>
            <person name="Warren A."/>
            <person name="Jiang C."/>
            <person name="Yuan D."/>
            <person name="Miao W."/>
        </authorList>
    </citation>
    <scope>NUCLEOTIDE SEQUENCE [LARGE SCALE GENOMIC DNA]</scope>
    <source>
        <strain evidence="2">36N120E</strain>
    </source>
</reference>
<evidence type="ECO:0000313" key="2">
    <source>
        <dbReference type="EMBL" id="KRX02238.1"/>
    </source>
</evidence>
<keyword evidence="1" id="KW-0472">Membrane</keyword>
<dbReference type="AlphaFoldDB" id="A0A0V0QJ50"/>
<accession>A0A0V0QJ50</accession>
<dbReference type="EMBL" id="LDAU01000156">
    <property type="protein sequence ID" value="KRX02238.1"/>
    <property type="molecule type" value="Genomic_DNA"/>
</dbReference>
<evidence type="ECO:0000256" key="1">
    <source>
        <dbReference type="SAM" id="Phobius"/>
    </source>
</evidence>
<sequence length="125" mass="14955">MIIHYLIINFIIFFIFLKVMEDIASNLLDIFTKNQNPAFNRAEYKIRFQLADIYINVKGEFDQGIKYLIDADQQSDRLGQNMEESEKKELTYEVIANITNQYFENGKSEYVREWIKKQVKIQLIM</sequence>
<keyword evidence="1" id="KW-1133">Transmembrane helix</keyword>
<name>A0A0V0QJ50_PSEPJ</name>
<dbReference type="Proteomes" id="UP000054937">
    <property type="component" value="Unassembled WGS sequence"/>
</dbReference>
<evidence type="ECO:0000313" key="3">
    <source>
        <dbReference type="Proteomes" id="UP000054937"/>
    </source>
</evidence>